<name>A0A7I4CFG7_PHYPA</name>
<proteinExistence type="inferred from homology"/>
<evidence type="ECO:0000256" key="2">
    <source>
        <dbReference type="ARBA" id="ARBA00022472"/>
    </source>
</evidence>
<keyword evidence="2" id="KW-0804">Transcription</keyword>
<sequence>MRGSVMAILLLPVSRGLHRWLPNHVLLRRYVLVPNFRSLHGVSGHAHGDRGGLGNVATERPASYIKACDVDQIQQFLLGPRWGLRMKPFGTQGLSMSAEIDEQTVDEGEDVGTNSAGEQPVMEYLQSRGIDIVALEEMEFELPKSKSIIKERLDYLQNVIGLTIKDINDYPLMIGCSVRKNLSPVVQYLQSLKVTKNSLPVVVRKYPQVLHSSVAIDLIPNIRYIQGLGVELKQVGSVLTRFPQVLGYRIEGTMSTSVAYLVMIGVDKRQIGPVLTEKPEIMGMRVSNNLRPKVEFIVSCGIPHLVVGKMIENRPYILDYDVDLKMRPAVDALLELGVRKEALPLMLVQYPELLGMKIKDKVEAKLPWLTAKVGVRREDTAAILEKLPQILVINVPTATKRVHALRDLGLTKDEVAQMIVICPQLLGLSIEKHISPNGEFLVKEMGRDIKELLEFPAFLTYDLELRIRPRFVKIKEKGVNCPLAWMLNCSDAKFEDRLNGGYTPELKVEVDATFDTVGRLRVHQVPKSQDQSLSFKSII</sequence>
<dbReference type="AlphaFoldDB" id="A0A7I4CFG7"/>
<reference evidence="5 6" key="1">
    <citation type="journal article" date="2008" name="Science">
        <title>The Physcomitrella genome reveals evolutionary insights into the conquest of land by plants.</title>
        <authorList>
            <person name="Rensing S."/>
            <person name="Lang D."/>
            <person name="Zimmer A."/>
            <person name="Terry A."/>
            <person name="Salamov A."/>
            <person name="Shapiro H."/>
            <person name="Nishiyama T."/>
            <person name="Perroud P.-F."/>
            <person name="Lindquist E."/>
            <person name="Kamisugi Y."/>
            <person name="Tanahashi T."/>
            <person name="Sakakibara K."/>
            <person name="Fujita T."/>
            <person name="Oishi K."/>
            <person name="Shin-I T."/>
            <person name="Kuroki Y."/>
            <person name="Toyoda A."/>
            <person name="Suzuki Y."/>
            <person name="Hashimoto A."/>
            <person name="Yamaguchi K."/>
            <person name="Sugano A."/>
            <person name="Kohara Y."/>
            <person name="Fujiyama A."/>
            <person name="Anterola A."/>
            <person name="Aoki S."/>
            <person name="Ashton N."/>
            <person name="Barbazuk W.B."/>
            <person name="Barker E."/>
            <person name="Bennetzen J."/>
            <person name="Bezanilla M."/>
            <person name="Blankenship R."/>
            <person name="Cho S.H."/>
            <person name="Dutcher S."/>
            <person name="Estelle M."/>
            <person name="Fawcett J.A."/>
            <person name="Gundlach H."/>
            <person name="Hanada K."/>
            <person name="Heyl A."/>
            <person name="Hicks K.A."/>
            <person name="Hugh J."/>
            <person name="Lohr M."/>
            <person name="Mayer K."/>
            <person name="Melkozernov A."/>
            <person name="Murata T."/>
            <person name="Nelson D."/>
            <person name="Pils B."/>
            <person name="Prigge M."/>
            <person name="Reiss B."/>
            <person name="Renner T."/>
            <person name="Rombauts S."/>
            <person name="Rushton P."/>
            <person name="Sanderfoot A."/>
            <person name="Schween G."/>
            <person name="Shiu S.-H."/>
            <person name="Stueber K."/>
            <person name="Theodoulou F.L."/>
            <person name="Tu H."/>
            <person name="Van de Peer Y."/>
            <person name="Verrier P.J."/>
            <person name="Waters E."/>
            <person name="Wood A."/>
            <person name="Yang L."/>
            <person name="Cove D."/>
            <person name="Cuming A."/>
            <person name="Hasebe M."/>
            <person name="Lucas S."/>
            <person name="Mishler D.B."/>
            <person name="Reski R."/>
            <person name="Grigoriev I."/>
            <person name="Quatrano R.S."/>
            <person name="Boore J.L."/>
        </authorList>
    </citation>
    <scope>NUCLEOTIDE SEQUENCE [LARGE SCALE GENOMIC DNA]</scope>
    <source>
        <strain evidence="5 6">cv. Gransden 2004</strain>
    </source>
</reference>
<dbReference type="Gramene" id="Pp3c22_840V3.6">
    <property type="protein sequence ID" value="Pp3c22_840V3.6"/>
    <property type="gene ID" value="Pp3c22_840"/>
</dbReference>
<dbReference type="RefSeq" id="XP_024361497.1">
    <property type="nucleotide sequence ID" value="XM_024505729.2"/>
</dbReference>
<evidence type="ECO:0000256" key="4">
    <source>
        <dbReference type="SAM" id="SignalP"/>
    </source>
</evidence>
<reference evidence="5" key="3">
    <citation type="submission" date="2020-12" db="UniProtKB">
        <authorList>
            <consortium name="EnsemblPlants"/>
        </authorList>
    </citation>
    <scope>IDENTIFICATION</scope>
</reference>
<dbReference type="InterPro" id="IPR038538">
    <property type="entry name" value="MTERF_sf"/>
</dbReference>
<dbReference type="SMART" id="SM00733">
    <property type="entry name" value="Mterf"/>
    <property type="match status" value="9"/>
</dbReference>
<dbReference type="KEGG" id="ppp:112275384"/>
<evidence type="ECO:0000256" key="1">
    <source>
        <dbReference type="ARBA" id="ARBA00007692"/>
    </source>
</evidence>
<dbReference type="InterPro" id="IPR003690">
    <property type="entry name" value="MTERF"/>
</dbReference>
<evidence type="ECO:0000256" key="3">
    <source>
        <dbReference type="ARBA" id="ARBA00022946"/>
    </source>
</evidence>
<dbReference type="PANTHER" id="PTHR13068:SF24">
    <property type="entry name" value="EXPRESSED PROTEIN"/>
    <property type="match status" value="1"/>
</dbReference>
<dbReference type="Proteomes" id="UP000006727">
    <property type="component" value="Chromosome 22"/>
</dbReference>
<comment type="similarity">
    <text evidence="1">Belongs to the mTERF family.</text>
</comment>
<feature type="chain" id="PRO_5029710288" evidence="4">
    <location>
        <begin position="17"/>
        <end position="539"/>
    </location>
</feature>
<accession>A0A7I4CFG7</accession>
<dbReference type="EnsemblPlants" id="Pp3c22_840V3.6">
    <property type="protein sequence ID" value="Pp3c22_840V3.6"/>
    <property type="gene ID" value="Pp3c22_840"/>
</dbReference>
<dbReference type="EMBL" id="ABEU02000022">
    <property type="status" value="NOT_ANNOTATED_CDS"/>
    <property type="molecule type" value="Genomic_DNA"/>
</dbReference>
<dbReference type="GeneID" id="112275384"/>
<evidence type="ECO:0000313" key="5">
    <source>
        <dbReference type="EnsemblPlants" id="Pp3c22_840V3.6"/>
    </source>
</evidence>
<gene>
    <name evidence="5" type="primary">LOC112275384</name>
</gene>
<keyword evidence="2" id="KW-0805">Transcription regulation</keyword>
<organism evidence="5 6">
    <name type="scientific">Physcomitrium patens</name>
    <name type="common">Spreading-leaved earth moss</name>
    <name type="synonym">Physcomitrella patens</name>
    <dbReference type="NCBI Taxonomy" id="3218"/>
    <lineage>
        <taxon>Eukaryota</taxon>
        <taxon>Viridiplantae</taxon>
        <taxon>Streptophyta</taxon>
        <taxon>Embryophyta</taxon>
        <taxon>Bryophyta</taxon>
        <taxon>Bryophytina</taxon>
        <taxon>Bryopsida</taxon>
        <taxon>Funariidae</taxon>
        <taxon>Funariales</taxon>
        <taxon>Funariaceae</taxon>
        <taxon>Physcomitrium</taxon>
    </lineage>
</organism>
<keyword evidence="3" id="KW-0809">Transit peptide</keyword>
<dbReference type="GO" id="GO:0003676">
    <property type="term" value="F:nucleic acid binding"/>
    <property type="evidence" value="ECO:0007669"/>
    <property type="project" value="InterPro"/>
</dbReference>
<dbReference type="Gene3D" id="1.25.70.10">
    <property type="entry name" value="Transcription termination factor 3, mitochondrial"/>
    <property type="match status" value="1"/>
</dbReference>
<protein>
    <submittedName>
        <fullName evidence="5">Uncharacterized protein</fullName>
    </submittedName>
</protein>
<evidence type="ECO:0000313" key="6">
    <source>
        <dbReference type="Proteomes" id="UP000006727"/>
    </source>
</evidence>
<dbReference type="InParanoid" id="A0A7I4CFG7"/>
<keyword evidence="2" id="KW-0806">Transcription termination</keyword>
<feature type="signal peptide" evidence="4">
    <location>
        <begin position="1"/>
        <end position="16"/>
    </location>
</feature>
<dbReference type="GO" id="GO:0032502">
    <property type="term" value="P:developmental process"/>
    <property type="evidence" value="ECO:0000318"/>
    <property type="project" value="GO_Central"/>
</dbReference>
<reference evidence="5 6" key="2">
    <citation type="journal article" date="2018" name="Plant J.">
        <title>The Physcomitrella patens chromosome-scale assembly reveals moss genome structure and evolution.</title>
        <authorList>
            <person name="Lang D."/>
            <person name="Ullrich K.K."/>
            <person name="Murat F."/>
            <person name="Fuchs J."/>
            <person name="Jenkins J."/>
            <person name="Haas F.B."/>
            <person name="Piednoel M."/>
            <person name="Gundlach H."/>
            <person name="Van Bel M."/>
            <person name="Meyberg R."/>
            <person name="Vives C."/>
            <person name="Morata J."/>
            <person name="Symeonidi A."/>
            <person name="Hiss M."/>
            <person name="Muchero W."/>
            <person name="Kamisugi Y."/>
            <person name="Saleh O."/>
            <person name="Blanc G."/>
            <person name="Decker E.L."/>
            <person name="van Gessel N."/>
            <person name="Grimwood J."/>
            <person name="Hayes R.D."/>
            <person name="Graham S.W."/>
            <person name="Gunter L.E."/>
            <person name="McDaniel S.F."/>
            <person name="Hoernstein S.N.W."/>
            <person name="Larsson A."/>
            <person name="Li F.W."/>
            <person name="Perroud P.F."/>
            <person name="Phillips J."/>
            <person name="Ranjan P."/>
            <person name="Rokshar D.S."/>
            <person name="Rothfels C.J."/>
            <person name="Schneider L."/>
            <person name="Shu S."/>
            <person name="Stevenson D.W."/>
            <person name="Thummler F."/>
            <person name="Tillich M."/>
            <person name="Villarreal Aguilar J.C."/>
            <person name="Widiez T."/>
            <person name="Wong G.K."/>
            <person name="Wymore A."/>
            <person name="Zhang Y."/>
            <person name="Zimmer A.D."/>
            <person name="Quatrano R.S."/>
            <person name="Mayer K.F.X."/>
            <person name="Goodstein D."/>
            <person name="Casacuberta J.M."/>
            <person name="Vandepoele K."/>
            <person name="Reski R."/>
            <person name="Cuming A.C."/>
            <person name="Tuskan G.A."/>
            <person name="Maumus F."/>
            <person name="Salse J."/>
            <person name="Schmutz J."/>
            <person name="Rensing S.A."/>
        </authorList>
    </citation>
    <scope>NUCLEOTIDE SEQUENCE [LARGE SCALE GENOMIC DNA]</scope>
    <source>
        <strain evidence="5 6">cv. Gransden 2004</strain>
    </source>
</reference>
<dbReference type="FunCoup" id="A0A7I4CFG7">
    <property type="interactions" value="2633"/>
</dbReference>
<dbReference type="PANTHER" id="PTHR13068">
    <property type="entry name" value="CGI-12 PROTEIN-RELATED"/>
    <property type="match status" value="1"/>
</dbReference>
<dbReference type="Pfam" id="PF02536">
    <property type="entry name" value="mTERF"/>
    <property type="match status" value="1"/>
</dbReference>
<dbReference type="GO" id="GO:0006353">
    <property type="term" value="P:DNA-templated transcription termination"/>
    <property type="evidence" value="ECO:0007669"/>
    <property type="project" value="UniProtKB-KW"/>
</dbReference>
<keyword evidence="6" id="KW-1185">Reference proteome</keyword>
<keyword evidence="4" id="KW-0732">Signal</keyword>